<accession>A0ABN7UHU2</accession>
<protein>
    <submittedName>
        <fullName evidence="6">29593_t:CDS:1</fullName>
    </submittedName>
</protein>
<dbReference type="InterPro" id="IPR001841">
    <property type="entry name" value="Znf_RING"/>
</dbReference>
<evidence type="ECO:0000256" key="4">
    <source>
        <dbReference type="PROSITE-ProRule" id="PRU00175"/>
    </source>
</evidence>
<evidence type="ECO:0000256" key="2">
    <source>
        <dbReference type="ARBA" id="ARBA00022771"/>
    </source>
</evidence>
<name>A0ABN7UHU2_GIGMA</name>
<feature type="non-terminal residue" evidence="6">
    <location>
        <position position="193"/>
    </location>
</feature>
<keyword evidence="1" id="KW-0479">Metal-binding</keyword>
<reference evidence="6 7" key="1">
    <citation type="submission" date="2021-06" db="EMBL/GenBank/DDBJ databases">
        <authorList>
            <person name="Kallberg Y."/>
            <person name="Tangrot J."/>
            <person name="Rosling A."/>
        </authorList>
    </citation>
    <scope>NUCLEOTIDE SEQUENCE [LARGE SCALE GENOMIC DNA]</scope>
    <source>
        <strain evidence="6 7">120-4 pot B 10/14</strain>
    </source>
</reference>
<evidence type="ECO:0000313" key="7">
    <source>
        <dbReference type="Proteomes" id="UP000789901"/>
    </source>
</evidence>
<organism evidence="6 7">
    <name type="scientific">Gigaspora margarita</name>
    <dbReference type="NCBI Taxonomy" id="4874"/>
    <lineage>
        <taxon>Eukaryota</taxon>
        <taxon>Fungi</taxon>
        <taxon>Fungi incertae sedis</taxon>
        <taxon>Mucoromycota</taxon>
        <taxon>Glomeromycotina</taxon>
        <taxon>Glomeromycetes</taxon>
        <taxon>Diversisporales</taxon>
        <taxon>Gigasporaceae</taxon>
        <taxon>Gigaspora</taxon>
    </lineage>
</organism>
<dbReference type="InterPro" id="IPR013083">
    <property type="entry name" value="Znf_RING/FYVE/PHD"/>
</dbReference>
<dbReference type="InterPro" id="IPR039577">
    <property type="entry name" value="Rad18"/>
</dbReference>
<keyword evidence="3" id="KW-0862">Zinc</keyword>
<dbReference type="Pfam" id="PF13923">
    <property type="entry name" value="zf-C3HC4_2"/>
    <property type="match status" value="1"/>
</dbReference>
<evidence type="ECO:0000313" key="6">
    <source>
        <dbReference type="EMBL" id="CAG8582241.1"/>
    </source>
</evidence>
<dbReference type="SUPFAM" id="SSF57850">
    <property type="entry name" value="RING/U-box"/>
    <property type="match status" value="1"/>
</dbReference>
<dbReference type="SMART" id="SM00184">
    <property type="entry name" value="RING"/>
    <property type="match status" value="1"/>
</dbReference>
<dbReference type="InterPro" id="IPR017907">
    <property type="entry name" value="Znf_RING_CS"/>
</dbReference>
<evidence type="ECO:0000256" key="3">
    <source>
        <dbReference type="ARBA" id="ARBA00022833"/>
    </source>
</evidence>
<keyword evidence="7" id="KW-1185">Reference proteome</keyword>
<dbReference type="Gene3D" id="3.30.40.10">
    <property type="entry name" value="Zinc/RING finger domain, C3HC4 (zinc finger)"/>
    <property type="match status" value="1"/>
</dbReference>
<proteinExistence type="predicted"/>
<dbReference type="PANTHER" id="PTHR14134">
    <property type="entry name" value="E3 UBIQUITIN-PROTEIN LIGASE RAD18"/>
    <property type="match status" value="1"/>
</dbReference>
<dbReference type="Proteomes" id="UP000789901">
    <property type="component" value="Unassembled WGS sequence"/>
</dbReference>
<evidence type="ECO:0000256" key="1">
    <source>
        <dbReference type="ARBA" id="ARBA00022723"/>
    </source>
</evidence>
<keyword evidence="2 4" id="KW-0863">Zinc-finger</keyword>
<evidence type="ECO:0000259" key="5">
    <source>
        <dbReference type="PROSITE" id="PS50089"/>
    </source>
</evidence>
<gene>
    <name evidence="6" type="ORF">GMARGA_LOCUS6002</name>
</gene>
<dbReference type="PROSITE" id="PS50089">
    <property type="entry name" value="ZF_RING_2"/>
    <property type="match status" value="1"/>
</dbReference>
<dbReference type="PROSITE" id="PS00518">
    <property type="entry name" value="ZF_RING_1"/>
    <property type="match status" value="1"/>
</dbReference>
<sequence length="193" mass="22690">MNCADENLQLRRKLEILNKDLVFREQIIEGLEDTISNFELKCSICFDYFSNPCTISCGHTFCYICLYMWECPTCCVKITQELVLSFVIKDIIDYFIKIKSSDEERRLKKRFQEFKAISNPWGNLFHNSNTKAYEVEDNICVNCGQSLDIEIEYDKIDNIEDDTEFEDIDNDSEEDNYETSDSFINDRAIGKYS</sequence>
<feature type="domain" description="RING-type" evidence="5">
    <location>
        <begin position="42"/>
        <end position="74"/>
    </location>
</feature>
<dbReference type="EMBL" id="CAJVQB010002641">
    <property type="protein sequence ID" value="CAG8582241.1"/>
    <property type="molecule type" value="Genomic_DNA"/>
</dbReference>
<comment type="caution">
    <text evidence="6">The sequence shown here is derived from an EMBL/GenBank/DDBJ whole genome shotgun (WGS) entry which is preliminary data.</text>
</comment>